<dbReference type="InterPro" id="IPR050979">
    <property type="entry name" value="LD-transpeptidase"/>
</dbReference>
<dbReference type="CDD" id="cd16913">
    <property type="entry name" value="YkuD_like"/>
    <property type="match status" value="1"/>
</dbReference>
<gene>
    <name evidence="16" type="ORF">ARN_02260</name>
</gene>
<dbReference type="SUPFAM" id="SSF141523">
    <property type="entry name" value="L,D-transpeptidase catalytic domain-like"/>
    <property type="match status" value="1"/>
</dbReference>
<dbReference type="Pfam" id="PF17969">
    <property type="entry name" value="Ldt_C"/>
    <property type="match status" value="1"/>
</dbReference>
<protein>
    <submittedName>
        <fullName evidence="16">Peptidoglycan-binding protein</fullName>
    </submittedName>
</protein>
<evidence type="ECO:0000256" key="10">
    <source>
        <dbReference type="ARBA" id="ARBA00022984"/>
    </source>
</evidence>
<evidence type="ECO:0000259" key="14">
    <source>
        <dbReference type="PROSITE" id="PS51782"/>
    </source>
</evidence>
<dbReference type="PROSITE" id="PS52029">
    <property type="entry name" value="LD_TPASE"/>
    <property type="match status" value="1"/>
</dbReference>
<evidence type="ECO:0000256" key="13">
    <source>
        <dbReference type="PROSITE-ProRule" id="PRU01373"/>
    </source>
</evidence>
<proteinExistence type="inferred from homology"/>
<evidence type="ECO:0000256" key="6">
    <source>
        <dbReference type="ARBA" id="ARBA00022729"/>
    </source>
</evidence>
<evidence type="ECO:0000256" key="4">
    <source>
        <dbReference type="ARBA" id="ARBA00022676"/>
    </source>
</evidence>
<name>D2TW16_9GAMM</name>
<dbReference type="GO" id="GO:0018104">
    <property type="term" value="P:peptidoglycan-protein cross-linking"/>
    <property type="evidence" value="ECO:0007669"/>
    <property type="project" value="TreeGrafter"/>
</dbReference>
<sequence>MTLIHPINFVRSLGGKSMKRILLFIGLLFLSGLTVNVSAAEYSLPSTTARLIGENSHYVVPNDGRPLEAIASEFQIGLLGMLEANPGTDPYLPKAGMTLIIPSQMLLPATKRDGIIVNLAELRLYYFPKGSNKVIVYPIGIGQLGANTPKMVTTVSQLIKNPTWTPTANIRKRYAADGVILPAVFPAGPDNPMGLYALRLSYGKGQYLIHGTNANFGIGLRVSSGCIRLRPEDIEALFYSIPVGTRVQVINEPIKYAKEPDGSYYIEVHQPLSKRESDDPQTMPLIYSNEFKAFLQQPGIDQKLVAQAVARRSGMPVKVNKT</sequence>
<dbReference type="Gene3D" id="2.40.440.10">
    <property type="entry name" value="L,D-transpeptidase catalytic domain-like"/>
    <property type="match status" value="1"/>
</dbReference>
<keyword evidence="8" id="KW-0378">Hydrolase</keyword>
<dbReference type="GO" id="GO:0071555">
    <property type="term" value="P:cell wall organization"/>
    <property type="evidence" value="ECO:0007669"/>
    <property type="project" value="UniProtKB-UniRule"/>
</dbReference>
<feature type="domain" description="L,D-TPase catalytic" evidence="15">
    <location>
        <begin position="113"/>
        <end position="250"/>
    </location>
</feature>
<dbReference type="InterPro" id="IPR041597">
    <property type="entry name" value="Ldt_C"/>
</dbReference>
<dbReference type="InterPro" id="IPR018392">
    <property type="entry name" value="LysM"/>
</dbReference>
<organism evidence="16">
    <name type="scientific">Arsenophonus nasoniae</name>
    <name type="common">son-killer infecting Nasonia vitripennis</name>
    <dbReference type="NCBI Taxonomy" id="638"/>
    <lineage>
        <taxon>Bacteria</taxon>
        <taxon>Pseudomonadati</taxon>
        <taxon>Pseudomonadota</taxon>
        <taxon>Gammaproteobacteria</taxon>
        <taxon>Enterobacterales</taxon>
        <taxon>Morganellaceae</taxon>
        <taxon>Arsenophonus</taxon>
    </lineage>
</organism>
<evidence type="ECO:0000256" key="5">
    <source>
        <dbReference type="ARBA" id="ARBA00022679"/>
    </source>
</evidence>
<evidence type="ECO:0000256" key="7">
    <source>
        <dbReference type="ARBA" id="ARBA00022764"/>
    </source>
</evidence>
<evidence type="ECO:0000256" key="9">
    <source>
        <dbReference type="ARBA" id="ARBA00022960"/>
    </source>
</evidence>
<dbReference type="AlphaFoldDB" id="D2TW16"/>
<keyword evidence="7" id="KW-0574">Periplasm</keyword>
<comment type="pathway">
    <text evidence="2 13">Cell wall biogenesis; peptidoglycan biosynthesis.</text>
</comment>
<keyword evidence="4" id="KW-0328">Glycosyltransferase</keyword>
<comment type="similarity">
    <text evidence="3">Belongs to the YkuD family.</text>
</comment>
<dbReference type="GO" id="GO:0008360">
    <property type="term" value="P:regulation of cell shape"/>
    <property type="evidence" value="ECO:0007669"/>
    <property type="project" value="UniProtKB-UniRule"/>
</dbReference>
<dbReference type="PROSITE" id="PS51782">
    <property type="entry name" value="LYSM"/>
    <property type="match status" value="1"/>
</dbReference>
<keyword evidence="10 13" id="KW-0573">Peptidoglycan synthesis</keyword>
<dbReference type="GO" id="GO:0071972">
    <property type="term" value="F:peptidoglycan L,D-transpeptidase activity"/>
    <property type="evidence" value="ECO:0007669"/>
    <property type="project" value="TreeGrafter"/>
</dbReference>
<dbReference type="Pfam" id="PF03734">
    <property type="entry name" value="YkuD"/>
    <property type="match status" value="1"/>
</dbReference>
<dbReference type="CDD" id="cd00118">
    <property type="entry name" value="LysM"/>
    <property type="match status" value="1"/>
</dbReference>
<dbReference type="PANTHER" id="PTHR30582">
    <property type="entry name" value="L,D-TRANSPEPTIDASE"/>
    <property type="match status" value="1"/>
</dbReference>
<evidence type="ECO:0000256" key="12">
    <source>
        <dbReference type="ARBA" id="ARBA00060592"/>
    </source>
</evidence>
<dbReference type="MEROPS" id="C82.A05"/>
<dbReference type="GO" id="GO:0016757">
    <property type="term" value="F:glycosyltransferase activity"/>
    <property type="evidence" value="ECO:0007669"/>
    <property type="project" value="UniProtKB-KW"/>
</dbReference>
<feature type="domain" description="LysM" evidence="14">
    <location>
        <begin position="55"/>
        <end position="101"/>
    </location>
</feature>
<feature type="active site" description="Proton donor/acceptor" evidence="13">
    <location>
        <position position="210"/>
    </location>
</feature>
<keyword evidence="9 13" id="KW-0133">Cell shape</keyword>
<dbReference type="EMBL" id="FN545155">
    <property type="protein sequence ID" value="CBA71547.1"/>
    <property type="molecule type" value="Genomic_DNA"/>
</dbReference>
<dbReference type="UniPathway" id="UPA00219"/>
<dbReference type="PANTHER" id="PTHR30582:SF24">
    <property type="entry name" value="L,D-TRANSPEPTIDASE ERFK_SRFK-RELATED"/>
    <property type="match status" value="1"/>
</dbReference>
<keyword evidence="11 13" id="KW-0961">Cell wall biogenesis/degradation</keyword>
<feature type="active site" description="Nucleophile" evidence="13">
    <location>
        <position position="226"/>
    </location>
</feature>
<accession>D2TW16</accession>
<evidence type="ECO:0000256" key="2">
    <source>
        <dbReference type="ARBA" id="ARBA00004752"/>
    </source>
</evidence>
<dbReference type="InterPro" id="IPR038063">
    <property type="entry name" value="Transpep_catalytic_dom"/>
</dbReference>
<evidence type="ECO:0000259" key="15">
    <source>
        <dbReference type="PROSITE" id="PS52029"/>
    </source>
</evidence>
<evidence type="ECO:0000256" key="3">
    <source>
        <dbReference type="ARBA" id="ARBA00005992"/>
    </source>
</evidence>
<reference evidence="16" key="1">
    <citation type="journal article" date="2010" name="Insect Mol. Biol.">
        <title>The draft genome sequence of Arsenophonus nasoniae, son-killer bacterium of Nasonia vitripennis, reveals genes associated with virulence and symbiosis.</title>
        <authorList>
            <person name="Wilkes T."/>
            <person name="Darby A.C."/>
            <person name="Choi J."/>
            <person name="Colborne J.K."/>
            <person name="Werren J.H."/>
            <person name="Hurst G.D.D."/>
        </authorList>
    </citation>
    <scope>NUCLEOTIDE SEQUENCE</scope>
</reference>
<dbReference type="InterPro" id="IPR005490">
    <property type="entry name" value="LD_TPept_cat_dom"/>
</dbReference>
<evidence type="ECO:0000256" key="11">
    <source>
        <dbReference type="ARBA" id="ARBA00023316"/>
    </source>
</evidence>
<evidence type="ECO:0000256" key="8">
    <source>
        <dbReference type="ARBA" id="ARBA00022801"/>
    </source>
</evidence>
<comment type="pathway">
    <text evidence="12">Glycan biosynthesis.</text>
</comment>
<dbReference type="GO" id="GO:0042597">
    <property type="term" value="C:periplasmic space"/>
    <property type="evidence" value="ECO:0007669"/>
    <property type="project" value="UniProtKB-SubCell"/>
</dbReference>
<evidence type="ECO:0000256" key="1">
    <source>
        <dbReference type="ARBA" id="ARBA00004418"/>
    </source>
</evidence>
<comment type="subcellular location">
    <subcellularLocation>
        <location evidence="1">Periplasm</location>
    </subcellularLocation>
</comment>
<dbReference type="FunFam" id="2.40.440.10:FF:000001">
    <property type="entry name" value="L,D-transpeptidase YbiS"/>
    <property type="match status" value="1"/>
</dbReference>
<keyword evidence="5" id="KW-0808">Transferase</keyword>
<evidence type="ECO:0000313" key="16">
    <source>
        <dbReference type="EMBL" id="CBA71547.1"/>
    </source>
</evidence>
<dbReference type="GO" id="GO:0005576">
    <property type="term" value="C:extracellular region"/>
    <property type="evidence" value="ECO:0007669"/>
    <property type="project" value="TreeGrafter"/>
</dbReference>
<keyword evidence="6" id="KW-0732">Signal</keyword>